<evidence type="ECO:0000256" key="1">
    <source>
        <dbReference type="ARBA" id="ARBA00004498"/>
    </source>
</evidence>
<dbReference type="InterPro" id="IPR018161">
    <property type="entry name" value="Wnt_CS"/>
</dbReference>
<dbReference type="InterPro" id="IPR007835">
    <property type="entry name" value="MOFRL"/>
</dbReference>
<name>A0A226EGY9_FOLCA</name>
<dbReference type="PANTHER" id="PTHR12227:SF0">
    <property type="entry name" value="GLYCERATE KINASE"/>
    <property type="match status" value="1"/>
</dbReference>
<evidence type="ECO:0000256" key="3">
    <source>
        <dbReference type="ARBA" id="ARBA00005683"/>
    </source>
</evidence>
<gene>
    <name evidence="14" type="ORF">Fcan01_07283</name>
</gene>
<dbReference type="Gene3D" id="3.40.50.10180">
    <property type="entry name" value="Glycerate kinase, MOFRL-like N-terminal domain"/>
    <property type="match status" value="1"/>
</dbReference>
<sequence length="1069" mass="117772">MVIKTMHHKAVQRRMPSPHQHHNLIFILSLINILHTSLASHWINLNLWHDELSTWDPEQSISNNVTPIASPGGKLLTTATSGLPGCHELDGLTDGQLKLCLLFTDHMRSVVAGAKLGLSECRWQFRHHHWNCSVLPIQKKTTLSDDKRATTTTTASTIITPQSRILRESKNGNFNPSTRKRKTRNFQNGTENLNLGRDFYSSDPLPTTTKSKKKNRKNHSISNDMEDPSTNNNFVMGGMTKSPTGKRGQQISLETQPASHSHHHHDKEEKAQNWNSILTRGTKEVAFAQAVWSAAVTEAVARSCREGSISSCGCGKTPRPADLKDEWRWGGCGDNLQYGYKFAQNFVDIREQENPTVDKKGKTRSLVNLHNNEAGRRAVLKKTKIACKCHGVSGSCALITCWHQIPTFREIGDYLKVQYEKATQVKLNRRGRLQVKKNGVPVPSVVDLVYTDLSPNYCFQNETLGIYGTSGRICNKTVSSPNSCKNLCCNRGHTSVVAKLNIKTSLRHPSINNPAALNSIRLLCFDYHSSGTKRYLTTMSVGHETVLERPAQLAIQIFNEAVESVKPKNLLKEKFKLENESDIIISDGDGKVTKIDLKNYNKVYVVGFGKAVLPMAEQVVAVLGDKLEKVMVNIPDGFRDPVEEGIQVHRGAKNNIPDEAAFQGSKEIVQLVQNMDHNDLLIVLITGGGSALFSYPLYPITVDELGSLVKTLSRGGATINELNTVRKRFDLKNLKLLYTNLCPMYMSLNDNVCFIIVIRLSLVKGGGLLTLCKSSTIIGIVLSDVPEDPLDIIASGPTVPNKDPESRAREIIDKYSEPGTLAESIEQVLKNPIVTPPKSKNVTNIIIGNNTVALEAGSEAAKRLNLYPLIVTKTLSGNASEVGDLLGHATQAISYLFRAKQSDQFISAYASTIYNAAEKLSLEREKVDELVRVVQDPEIQSKFDGVCILFGGETTVNVVGKGIGGRNQELALSAGMKIDTCANNLHVKGKVALLSAGTDGYDGPCQAAGAVADSSMLQRGYDNHLSPSEYLRENNSYQYFKYNSNGAYHIITGHTETNVMDLVIIVIVK</sequence>
<keyword evidence="8" id="KW-1015">Disulfide bond</keyword>
<dbReference type="Pfam" id="PF05161">
    <property type="entry name" value="MOFRL"/>
    <property type="match status" value="1"/>
</dbReference>
<feature type="domain" description="MOFRL-associated" evidence="13">
    <location>
        <begin position="555"/>
        <end position="729"/>
    </location>
</feature>
<comment type="caution">
    <text evidence="14">The sequence shown here is derived from an EMBL/GenBank/DDBJ whole genome shotgun (WGS) entry which is preliminary data.</text>
</comment>
<dbReference type="Pfam" id="PF13660">
    <property type="entry name" value="DUF4147"/>
    <property type="match status" value="2"/>
</dbReference>
<keyword evidence="4 10" id="KW-0217">Developmental protein</keyword>
<dbReference type="Gene3D" id="3.40.1480.10">
    <property type="entry name" value="MOFRL domain"/>
    <property type="match status" value="1"/>
</dbReference>
<feature type="compositionally biased region" description="Polar residues" evidence="11">
    <location>
        <begin position="241"/>
        <end position="258"/>
    </location>
</feature>
<dbReference type="Proteomes" id="UP000198287">
    <property type="component" value="Unassembled WGS sequence"/>
</dbReference>
<dbReference type="SMART" id="SM00097">
    <property type="entry name" value="WNT1"/>
    <property type="match status" value="1"/>
</dbReference>
<evidence type="ECO:0000256" key="2">
    <source>
        <dbReference type="ARBA" id="ARBA00005393"/>
    </source>
</evidence>
<feature type="compositionally biased region" description="Basic residues" evidence="11">
    <location>
        <begin position="210"/>
        <end position="219"/>
    </location>
</feature>
<dbReference type="Pfam" id="PF00110">
    <property type="entry name" value="wnt"/>
    <property type="match status" value="2"/>
</dbReference>
<evidence type="ECO:0000313" key="14">
    <source>
        <dbReference type="EMBL" id="OXA56689.1"/>
    </source>
</evidence>
<evidence type="ECO:0000259" key="12">
    <source>
        <dbReference type="Pfam" id="PF05161"/>
    </source>
</evidence>
<accession>A0A226EGY9</accession>
<dbReference type="PROSITE" id="PS00246">
    <property type="entry name" value="WNT1"/>
    <property type="match status" value="1"/>
</dbReference>
<comment type="function">
    <text evidence="10">Ligand for members of the frizzled family of seven transmembrane receptors.</text>
</comment>
<comment type="similarity">
    <text evidence="2">Belongs to the glycerate kinase type-2 family.</text>
</comment>
<dbReference type="GO" id="GO:0016055">
    <property type="term" value="P:Wnt signaling pathway"/>
    <property type="evidence" value="ECO:0007669"/>
    <property type="project" value="UniProtKB-KW"/>
</dbReference>
<comment type="subcellular location">
    <subcellularLocation>
        <location evidence="1 10">Secreted</location>
        <location evidence="1 10">Extracellular space</location>
        <location evidence="1 10">Extracellular matrix</location>
    </subcellularLocation>
</comment>
<dbReference type="InterPro" id="IPR039760">
    <property type="entry name" value="MOFRL_protein"/>
</dbReference>
<keyword evidence="7 10" id="KW-0879">Wnt signaling pathway</keyword>
<dbReference type="InterPro" id="IPR037035">
    <property type="entry name" value="GK-like_C_sf"/>
</dbReference>
<organism evidence="14 15">
    <name type="scientific">Folsomia candida</name>
    <name type="common">Springtail</name>
    <dbReference type="NCBI Taxonomy" id="158441"/>
    <lineage>
        <taxon>Eukaryota</taxon>
        <taxon>Metazoa</taxon>
        <taxon>Ecdysozoa</taxon>
        <taxon>Arthropoda</taxon>
        <taxon>Hexapoda</taxon>
        <taxon>Collembola</taxon>
        <taxon>Entomobryomorpha</taxon>
        <taxon>Isotomoidea</taxon>
        <taxon>Isotomidae</taxon>
        <taxon>Proisotominae</taxon>
        <taxon>Folsomia</taxon>
    </lineage>
</organism>
<protein>
    <recommendedName>
        <fullName evidence="10">Protein Wnt</fullName>
    </recommendedName>
</protein>
<dbReference type="InterPro" id="IPR038614">
    <property type="entry name" value="GK_N_sf"/>
</dbReference>
<keyword evidence="6" id="KW-0272">Extracellular matrix</keyword>
<evidence type="ECO:0000256" key="10">
    <source>
        <dbReference type="RuleBase" id="RU003500"/>
    </source>
</evidence>
<dbReference type="GO" id="GO:0005102">
    <property type="term" value="F:signaling receptor binding"/>
    <property type="evidence" value="ECO:0007669"/>
    <property type="project" value="InterPro"/>
</dbReference>
<keyword evidence="15" id="KW-1185">Reference proteome</keyword>
<evidence type="ECO:0000256" key="9">
    <source>
        <dbReference type="ARBA" id="ARBA00023288"/>
    </source>
</evidence>
<dbReference type="AlphaFoldDB" id="A0A226EGY9"/>
<keyword evidence="5" id="KW-0964">Secreted</keyword>
<keyword evidence="9" id="KW-0449">Lipoprotein</keyword>
<dbReference type="EMBL" id="LNIX01000003">
    <property type="protein sequence ID" value="OXA56689.1"/>
    <property type="molecule type" value="Genomic_DNA"/>
</dbReference>
<dbReference type="STRING" id="158441.A0A226EGY9"/>
<dbReference type="InterPro" id="IPR005817">
    <property type="entry name" value="Wnt"/>
</dbReference>
<evidence type="ECO:0000256" key="4">
    <source>
        <dbReference type="ARBA" id="ARBA00022473"/>
    </source>
</evidence>
<dbReference type="PRINTS" id="PR01349">
    <property type="entry name" value="WNTPROTEIN"/>
</dbReference>
<dbReference type="GO" id="GO:0005737">
    <property type="term" value="C:cytoplasm"/>
    <property type="evidence" value="ECO:0007669"/>
    <property type="project" value="TreeGrafter"/>
</dbReference>
<dbReference type="GO" id="GO:0005576">
    <property type="term" value="C:extracellular region"/>
    <property type="evidence" value="ECO:0007669"/>
    <property type="project" value="InterPro"/>
</dbReference>
<evidence type="ECO:0000256" key="6">
    <source>
        <dbReference type="ARBA" id="ARBA00022530"/>
    </source>
</evidence>
<dbReference type="PANTHER" id="PTHR12227">
    <property type="entry name" value="GLYCERATE KINASE"/>
    <property type="match status" value="1"/>
</dbReference>
<dbReference type="GO" id="GO:0048699">
    <property type="term" value="P:generation of neurons"/>
    <property type="evidence" value="ECO:0007669"/>
    <property type="project" value="UniProtKB-ARBA"/>
</dbReference>
<evidence type="ECO:0000256" key="5">
    <source>
        <dbReference type="ARBA" id="ARBA00022525"/>
    </source>
</evidence>
<evidence type="ECO:0000259" key="13">
    <source>
        <dbReference type="Pfam" id="PF13660"/>
    </source>
</evidence>
<evidence type="ECO:0000256" key="8">
    <source>
        <dbReference type="ARBA" id="ARBA00023157"/>
    </source>
</evidence>
<proteinExistence type="inferred from homology"/>
<reference evidence="14 15" key="1">
    <citation type="submission" date="2015-12" db="EMBL/GenBank/DDBJ databases">
        <title>The genome of Folsomia candida.</title>
        <authorList>
            <person name="Faddeeva A."/>
            <person name="Derks M.F."/>
            <person name="Anvar Y."/>
            <person name="Smit S."/>
            <person name="Van Straalen N."/>
            <person name="Roelofs D."/>
        </authorList>
    </citation>
    <scope>NUCLEOTIDE SEQUENCE [LARGE SCALE GENOMIC DNA]</scope>
    <source>
        <strain evidence="14 15">VU population</strain>
        <tissue evidence="14">Whole body</tissue>
    </source>
</reference>
<feature type="region of interest" description="Disordered" evidence="11">
    <location>
        <begin position="167"/>
        <end position="270"/>
    </location>
</feature>
<dbReference type="SUPFAM" id="SSF82544">
    <property type="entry name" value="GckA/TtuD-like"/>
    <property type="match status" value="2"/>
</dbReference>
<dbReference type="OrthoDB" id="44918at2759"/>
<comment type="similarity">
    <text evidence="3 10">Belongs to the Wnt family.</text>
</comment>
<feature type="domain" description="MOFRL" evidence="12">
    <location>
        <begin position="946"/>
        <end position="1061"/>
    </location>
</feature>
<dbReference type="InterPro" id="IPR025286">
    <property type="entry name" value="MOFRL_assoc_dom"/>
</dbReference>
<evidence type="ECO:0000313" key="15">
    <source>
        <dbReference type="Proteomes" id="UP000198287"/>
    </source>
</evidence>
<evidence type="ECO:0000256" key="7">
    <source>
        <dbReference type="ARBA" id="ARBA00022687"/>
    </source>
</evidence>
<dbReference type="GO" id="GO:0008887">
    <property type="term" value="F:glycerate kinase activity"/>
    <property type="evidence" value="ECO:0007669"/>
    <property type="project" value="InterPro"/>
</dbReference>
<evidence type="ECO:0000256" key="11">
    <source>
        <dbReference type="SAM" id="MobiDB-lite"/>
    </source>
</evidence>
<feature type="domain" description="MOFRL-associated" evidence="13">
    <location>
        <begin position="759"/>
        <end position="830"/>
    </location>
</feature>